<feature type="non-terminal residue" evidence="1">
    <location>
        <position position="1"/>
    </location>
</feature>
<feature type="non-terminal residue" evidence="1">
    <location>
        <position position="146"/>
    </location>
</feature>
<dbReference type="AlphaFoldDB" id="A0AAD6FSH3"/>
<comment type="caution">
    <text evidence="1">The sequence shown here is derived from an EMBL/GenBank/DDBJ whole genome shotgun (WGS) entry which is preliminary data.</text>
</comment>
<name>A0AAD6FSH3_9TELE</name>
<accession>A0AAD6FSH3</accession>
<gene>
    <name evidence="1" type="ORF">JOQ06_012785</name>
</gene>
<proteinExistence type="predicted"/>
<evidence type="ECO:0000313" key="2">
    <source>
        <dbReference type="Proteomes" id="UP001219934"/>
    </source>
</evidence>
<reference evidence="1" key="1">
    <citation type="submission" date="2022-11" db="EMBL/GenBank/DDBJ databases">
        <title>Chromosome-level genome of Pogonophryne albipinna.</title>
        <authorList>
            <person name="Jo E."/>
        </authorList>
    </citation>
    <scope>NUCLEOTIDE SEQUENCE</scope>
    <source>
        <strain evidence="1">SGF0006</strain>
        <tissue evidence="1">Muscle</tissue>
    </source>
</reference>
<dbReference type="EMBL" id="JAPTMU010000004">
    <property type="protein sequence ID" value="KAJ4944240.1"/>
    <property type="molecule type" value="Genomic_DNA"/>
</dbReference>
<protein>
    <submittedName>
        <fullName evidence="1">Uncharacterized protein</fullName>
    </submittedName>
</protein>
<organism evidence="1 2">
    <name type="scientific">Pogonophryne albipinna</name>
    <dbReference type="NCBI Taxonomy" id="1090488"/>
    <lineage>
        <taxon>Eukaryota</taxon>
        <taxon>Metazoa</taxon>
        <taxon>Chordata</taxon>
        <taxon>Craniata</taxon>
        <taxon>Vertebrata</taxon>
        <taxon>Euteleostomi</taxon>
        <taxon>Actinopterygii</taxon>
        <taxon>Neopterygii</taxon>
        <taxon>Teleostei</taxon>
        <taxon>Neoteleostei</taxon>
        <taxon>Acanthomorphata</taxon>
        <taxon>Eupercaria</taxon>
        <taxon>Perciformes</taxon>
        <taxon>Notothenioidei</taxon>
        <taxon>Pogonophryne</taxon>
    </lineage>
</organism>
<evidence type="ECO:0000313" key="1">
    <source>
        <dbReference type="EMBL" id="KAJ4944240.1"/>
    </source>
</evidence>
<sequence>VEPSLQTFRSQIQFHVFRKPSIHPRLPARPQRNAPFAGLRSINRASTAPPNWFVISDPSLSMLTTVLCSAALCACELQLNDLLEKQYGSADFGSHGCPWECGLRLLYLRGAETGPNGRGAQVASPESHMMFVRHHTKVQGVSKSTL</sequence>
<keyword evidence="2" id="KW-1185">Reference proteome</keyword>
<dbReference type="Proteomes" id="UP001219934">
    <property type="component" value="Unassembled WGS sequence"/>
</dbReference>